<dbReference type="PANTHER" id="PTHR42695">
    <property type="entry name" value="GLUTAMINE AMIDOTRANSFERASE YLR126C-RELATED"/>
    <property type="match status" value="1"/>
</dbReference>
<evidence type="ECO:0000259" key="1">
    <source>
        <dbReference type="Pfam" id="PF00117"/>
    </source>
</evidence>
<dbReference type="Proteomes" id="UP001258994">
    <property type="component" value="Chromosome"/>
</dbReference>
<feature type="domain" description="Glutamine amidotransferase" evidence="1">
    <location>
        <begin position="38"/>
        <end position="179"/>
    </location>
</feature>
<accession>A0ABY9TTW4</accession>
<dbReference type="InterPro" id="IPR044992">
    <property type="entry name" value="ChyE-like"/>
</dbReference>
<dbReference type="GO" id="GO:0016787">
    <property type="term" value="F:hydrolase activity"/>
    <property type="evidence" value="ECO:0007669"/>
    <property type="project" value="UniProtKB-KW"/>
</dbReference>
<organism evidence="2 3">
    <name type="scientific">Thalassotalea psychrophila</name>
    <dbReference type="NCBI Taxonomy" id="3065647"/>
    <lineage>
        <taxon>Bacteria</taxon>
        <taxon>Pseudomonadati</taxon>
        <taxon>Pseudomonadota</taxon>
        <taxon>Gammaproteobacteria</taxon>
        <taxon>Alteromonadales</taxon>
        <taxon>Colwelliaceae</taxon>
        <taxon>Thalassotalea</taxon>
    </lineage>
</organism>
<reference evidence="3" key="1">
    <citation type="submission" date="2023-09" db="EMBL/GenBank/DDBJ databases">
        <authorList>
            <person name="Li S."/>
            <person name="Li X."/>
            <person name="Zhang C."/>
            <person name="Zhao Z."/>
        </authorList>
    </citation>
    <scope>NUCLEOTIDE SEQUENCE [LARGE SCALE GENOMIC DNA]</scope>
    <source>
        <strain evidence="3">SQ149</strain>
    </source>
</reference>
<dbReference type="CDD" id="cd01741">
    <property type="entry name" value="GATase1_1"/>
    <property type="match status" value="1"/>
</dbReference>
<evidence type="ECO:0000313" key="2">
    <source>
        <dbReference type="EMBL" id="WNC71979.1"/>
    </source>
</evidence>
<sequence>MSKEVLIFMHTEEDAPGYFEKFLQHRSIPYRLIHSYKDEIIPQLDDSIAGLVFMGGSMSVNDDIDWVSTEINLIKQALSSGIPILGHCLGGQLISKALGQKVVKNSVDELGWHPCFRIDENSSDWLTNIPDTFMMFHWHNETFTIPPEGKPLFSSEFCKNQAYSYGDNVLAMQCHVEITEPLLRDWVERHQHHLNKTSSSEQNGEQMLKPVVENVRALNQIAEQLYIRWLKTVSL</sequence>
<dbReference type="RefSeq" id="WP_348391099.1">
    <property type="nucleotide sequence ID" value="NZ_CP134145.1"/>
</dbReference>
<name>A0ABY9TTW4_9GAMM</name>
<evidence type="ECO:0000313" key="3">
    <source>
        <dbReference type="Proteomes" id="UP001258994"/>
    </source>
</evidence>
<dbReference type="PANTHER" id="PTHR42695:SF5">
    <property type="entry name" value="GLUTAMINE AMIDOTRANSFERASE YLR126C-RELATED"/>
    <property type="match status" value="1"/>
</dbReference>
<dbReference type="InterPro" id="IPR029062">
    <property type="entry name" value="Class_I_gatase-like"/>
</dbReference>
<gene>
    <name evidence="2" type="ORF">RGQ13_17950</name>
</gene>
<dbReference type="Gene3D" id="3.40.50.880">
    <property type="match status" value="1"/>
</dbReference>
<keyword evidence="2" id="KW-0315">Glutamine amidotransferase</keyword>
<dbReference type="Pfam" id="PF00117">
    <property type="entry name" value="GATase"/>
    <property type="match status" value="1"/>
</dbReference>
<keyword evidence="2" id="KW-0378">Hydrolase</keyword>
<dbReference type="SUPFAM" id="SSF52317">
    <property type="entry name" value="Class I glutamine amidotransferase-like"/>
    <property type="match status" value="1"/>
</dbReference>
<proteinExistence type="predicted"/>
<dbReference type="PROSITE" id="PS51273">
    <property type="entry name" value="GATASE_TYPE_1"/>
    <property type="match status" value="1"/>
</dbReference>
<dbReference type="InterPro" id="IPR017926">
    <property type="entry name" value="GATASE"/>
</dbReference>
<dbReference type="EC" id="3.4.-.-" evidence="2"/>
<keyword evidence="3" id="KW-1185">Reference proteome</keyword>
<protein>
    <submittedName>
        <fullName evidence="2">Type 1 glutamine amidotransferase</fullName>
        <ecNumber evidence="2">3.4.-.-</ecNumber>
    </submittedName>
</protein>
<dbReference type="EMBL" id="CP134145">
    <property type="protein sequence ID" value="WNC71979.1"/>
    <property type="molecule type" value="Genomic_DNA"/>
</dbReference>